<evidence type="ECO:0000256" key="2">
    <source>
        <dbReference type="SAM" id="Coils"/>
    </source>
</evidence>
<proteinExistence type="predicted"/>
<sequence length="368" mass="42305">MSEQINTVAPESLQLQSVIQRLGDTLLCSSRGDRQSPVPARIRQIVTKNLAEQSPEAVVMSSLLTEREENRLLQEEVSRLEDEVARRCAERDELAIKYNAISERLEQALQPGCGESGNENTKIDAAFHSLTQQNLSLRRRLDVDQAGYRRKLHAFQEGQQRQAQLVQRLQGKVLQYKNRCGELEQQLLERATETQDAAQDEINSEEEELMAQLEEEKQRSLGLQHVNTLLREHLDRAGLVNEALTEELQELSSGWSETRKELDQQHAEWRKGEKSFNSYLSKEKEHLMMLWRNVISFHHGFNDMKSATERDLSDLRLELGRLALCLRDSCHELVKYRSSTVLEDGVHEAQKELVRAQAEAEKAELLSR</sequence>
<dbReference type="GO" id="GO:0005814">
    <property type="term" value="C:centriole"/>
    <property type="evidence" value="ECO:0007669"/>
    <property type="project" value="TreeGrafter"/>
</dbReference>
<dbReference type="OMA" id="DSCHELV"/>
<feature type="domain" description="Rootletin-like coiled-coil" evidence="3">
    <location>
        <begin position="149"/>
        <end position="322"/>
    </location>
</feature>
<dbReference type="GeneTree" id="ENSGT00940000155758"/>
<organism evidence="4 5">
    <name type="scientific">Eptatretus burgeri</name>
    <name type="common">Inshore hagfish</name>
    <dbReference type="NCBI Taxonomy" id="7764"/>
    <lineage>
        <taxon>Eukaryota</taxon>
        <taxon>Metazoa</taxon>
        <taxon>Chordata</taxon>
        <taxon>Craniata</taxon>
        <taxon>Vertebrata</taxon>
        <taxon>Cyclostomata</taxon>
        <taxon>Myxini</taxon>
        <taxon>Myxiniformes</taxon>
        <taxon>Myxinidae</taxon>
        <taxon>Eptatretinae</taxon>
        <taxon>Eptatretus</taxon>
    </lineage>
</organism>
<accession>A0A8C4NAU4</accession>
<evidence type="ECO:0000259" key="3">
    <source>
        <dbReference type="Pfam" id="PF15035"/>
    </source>
</evidence>
<name>A0A8C4NAU4_EPTBU</name>
<evidence type="ECO:0000313" key="4">
    <source>
        <dbReference type="Ensembl" id="ENSEBUP00000004960.1"/>
    </source>
</evidence>
<dbReference type="Proteomes" id="UP000694388">
    <property type="component" value="Unplaced"/>
</dbReference>
<reference evidence="4" key="1">
    <citation type="submission" date="2025-08" db="UniProtKB">
        <authorList>
            <consortium name="Ensembl"/>
        </authorList>
    </citation>
    <scope>IDENTIFICATION</scope>
</reference>
<dbReference type="InterPro" id="IPR055167">
    <property type="entry name" value="Rootletin-like_CC"/>
</dbReference>
<evidence type="ECO:0000313" key="5">
    <source>
        <dbReference type="Proteomes" id="UP000694388"/>
    </source>
</evidence>
<keyword evidence="1 2" id="KW-0175">Coiled coil</keyword>
<dbReference type="GO" id="GO:0005813">
    <property type="term" value="C:centrosome"/>
    <property type="evidence" value="ECO:0007669"/>
    <property type="project" value="TreeGrafter"/>
</dbReference>
<dbReference type="PANTHER" id="PTHR23159">
    <property type="entry name" value="CENTROSOMAL PROTEIN 2"/>
    <property type="match status" value="1"/>
</dbReference>
<feature type="coiled-coil region" evidence="2">
    <location>
        <begin position="63"/>
        <end position="90"/>
    </location>
</feature>
<feature type="coiled-coil region" evidence="2">
    <location>
        <begin position="166"/>
        <end position="223"/>
    </location>
</feature>
<dbReference type="Pfam" id="PF15035">
    <property type="entry name" value="Rootletin"/>
    <property type="match status" value="1"/>
</dbReference>
<dbReference type="AlphaFoldDB" id="A0A8C4NAU4"/>
<evidence type="ECO:0000256" key="1">
    <source>
        <dbReference type="ARBA" id="ARBA00023054"/>
    </source>
</evidence>
<keyword evidence="5" id="KW-1185">Reference proteome</keyword>
<protein>
    <recommendedName>
        <fullName evidence="3">Rootletin-like coiled-coil domain-containing protein</fullName>
    </recommendedName>
</protein>
<dbReference type="PANTHER" id="PTHR23159:SF31">
    <property type="entry name" value="CENTROSOME-ASSOCIATED PROTEIN CEP250 ISOFORM X1"/>
    <property type="match status" value="1"/>
</dbReference>
<dbReference type="Ensembl" id="ENSEBUT00000005398.1">
    <property type="protein sequence ID" value="ENSEBUP00000004960.1"/>
    <property type="gene ID" value="ENSEBUG00000003427.1"/>
</dbReference>
<reference evidence="4" key="2">
    <citation type="submission" date="2025-09" db="UniProtKB">
        <authorList>
            <consortium name="Ensembl"/>
        </authorList>
    </citation>
    <scope>IDENTIFICATION</scope>
</reference>